<protein>
    <recommendedName>
        <fullName evidence="1">HTH cro/C1-type domain-containing protein</fullName>
    </recommendedName>
</protein>
<dbReference type="Gene3D" id="1.10.260.40">
    <property type="entry name" value="lambda repressor-like DNA-binding domains"/>
    <property type="match status" value="1"/>
</dbReference>
<sequence length="104" mass="11698">MDENKRQRLEEAGWQVGTVAEFLELSESESEMVEFKLALSRQFKLLRESQQLSQQALAEKMQSSQSRVAKIEAGDSSVTIDLIVRGLFSMGATRQEIAQSMLDS</sequence>
<dbReference type="SMART" id="SM00530">
    <property type="entry name" value="HTH_XRE"/>
    <property type="match status" value="1"/>
</dbReference>
<comment type="caution">
    <text evidence="2">The sequence shown here is derived from an EMBL/GenBank/DDBJ whole genome shotgun (WGS) entry which is preliminary data.</text>
</comment>
<evidence type="ECO:0000259" key="1">
    <source>
        <dbReference type="PROSITE" id="PS50943"/>
    </source>
</evidence>
<gene>
    <name evidence="2" type="ORF">CWATWH0003_2012</name>
</gene>
<dbReference type="PROSITE" id="PS50943">
    <property type="entry name" value="HTH_CROC1"/>
    <property type="match status" value="1"/>
</dbReference>
<dbReference type="InterPro" id="IPR010982">
    <property type="entry name" value="Lambda_DNA-bd_dom_sf"/>
</dbReference>
<proteinExistence type="predicted"/>
<dbReference type="GO" id="GO:0003677">
    <property type="term" value="F:DNA binding"/>
    <property type="evidence" value="ECO:0007669"/>
    <property type="project" value="InterPro"/>
</dbReference>
<dbReference type="GeneID" id="88765744"/>
<evidence type="ECO:0000313" key="3">
    <source>
        <dbReference type="Proteomes" id="UP000003477"/>
    </source>
</evidence>
<dbReference type="AlphaFoldDB" id="G5J3D5"/>
<dbReference type="PATRIC" id="fig|423471.3.peg.1889"/>
<dbReference type="InterPro" id="IPR001387">
    <property type="entry name" value="Cro/C1-type_HTH"/>
</dbReference>
<dbReference type="Pfam" id="PF01381">
    <property type="entry name" value="HTH_3"/>
    <property type="match status" value="1"/>
</dbReference>
<dbReference type="SUPFAM" id="SSF47413">
    <property type="entry name" value="lambda repressor-like DNA-binding domains"/>
    <property type="match status" value="1"/>
</dbReference>
<dbReference type="Proteomes" id="UP000003477">
    <property type="component" value="Unassembled WGS sequence"/>
</dbReference>
<accession>G5J3D5</accession>
<feature type="domain" description="HTH cro/C1-type" evidence="1">
    <location>
        <begin position="43"/>
        <end position="85"/>
    </location>
</feature>
<reference evidence="2 3" key="1">
    <citation type="journal article" date="2011" name="Front. Microbiol.">
        <title>Two Strains of Crocosphaera watsonii with Highly Conserved Genomes are Distinguished by Strain-Specific Features.</title>
        <authorList>
            <person name="Bench S.R."/>
            <person name="Ilikchyan I.N."/>
            <person name="Tripp H.J."/>
            <person name="Zehr J.P."/>
        </authorList>
    </citation>
    <scope>NUCLEOTIDE SEQUENCE [LARGE SCALE GENOMIC DNA]</scope>
    <source>
        <strain evidence="2 3">WH 0003</strain>
    </source>
</reference>
<name>G5J3D5_CROWT</name>
<organism evidence="2 3">
    <name type="scientific">Crocosphaera watsonii WH 0003</name>
    <dbReference type="NCBI Taxonomy" id="423471"/>
    <lineage>
        <taxon>Bacteria</taxon>
        <taxon>Bacillati</taxon>
        <taxon>Cyanobacteriota</taxon>
        <taxon>Cyanophyceae</taxon>
        <taxon>Oscillatoriophycideae</taxon>
        <taxon>Chroococcales</taxon>
        <taxon>Aphanothecaceae</taxon>
        <taxon>Crocosphaera</taxon>
    </lineage>
</organism>
<dbReference type="EMBL" id="AESD01000310">
    <property type="protein sequence ID" value="EHJ13307.1"/>
    <property type="molecule type" value="Genomic_DNA"/>
</dbReference>
<dbReference type="CDD" id="cd00093">
    <property type="entry name" value="HTH_XRE"/>
    <property type="match status" value="1"/>
</dbReference>
<evidence type="ECO:0000313" key="2">
    <source>
        <dbReference type="EMBL" id="EHJ13307.1"/>
    </source>
</evidence>
<dbReference type="RefSeq" id="WP_007310334.1">
    <property type="nucleotide sequence ID" value="NZ_AESD01000310.1"/>
</dbReference>